<keyword evidence="1" id="KW-1133">Transmembrane helix</keyword>
<dbReference type="EMBL" id="ABXX02000006">
    <property type="protein sequence ID" value="EEG70067.1"/>
    <property type="molecule type" value="Genomic_DNA"/>
</dbReference>
<comment type="caution">
    <text evidence="3">The sequence shown here is derived from an EMBL/GenBank/DDBJ whole genome shotgun (WGS) entry which is preliminary data.</text>
</comment>
<dbReference type="Gene3D" id="2.60.40.1140">
    <property type="entry name" value="Collagen-binding surface protein Cna, B-type domain"/>
    <property type="match status" value="1"/>
</dbReference>
<proteinExistence type="predicted"/>
<organism evidence="3 4">
    <name type="scientific">Bifidobacterium pseudocatenulatum DSM 20438 = JCM 1200 = LMG 10505</name>
    <dbReference type="NCBI Taxonomy" id="547043"/>
    <lineage>
        <taxon>Bacteria</taxon>
        <taxon>Bacillati</taxon>
        <taxon>Actinomycetota</taxon>
        <taxon>Actinomycetes</taxon>
        <taxon>Bifidobacteriales</taxon>
        <taxon>Bifidobacteriaceae</taxon>
        <taxon>Bifidobacterium</taxon>
    </lineage>
</organism>
<dbReference type="Proteomes" id="UP000003875">
    <property type="component" value="Unassembled WGS sequence"/>
</dbReference>
<gene>
    <name evidence="3" type="ORF">BIFPSEUDO_04337</name>
</gene>
<feature type="domain" description="CNA-B" evidence="2">
    <location>
        <begin position="252"/>
        <end position="333"/>
    </location>
</feature>
<dbReference type="Pfam" id="PF05738">
    <property type="entry name" value="Cna_B"/>
    <property type="match status" value="1"/>
</dbReference>
<keyword evidence="1" id="KW-0812">Transmembrane</keyword>
<dbReference type="GO" id="GO:0005975">
    <property type="term" value="P:carbohydrate metabolic process"/>
    <property type="evidence" value="ECO:0007669"/>
    <property type="project" value="UniProtKB-ARBA"/>
</dbReference>
<name>C0BV93_BIFPS</name>
<keyword evidence="1" id="KW-0472">Membrane</keyword>
<dbReference type="InterPro" id="IPR013783">
    <property type="entry name" value="Ig-like_fold"/>
</dbReference>
<accession>C0BV93</accession>
<dbReference type="eggNOG" id="COG4932">
    <property type="taxonomic scope" value="Bacteria"/>
</dbReference>
<dbReference type="CDD" id="cd00222">
    <property type="entry name" value="CollagenBindB"/>
    <property type="match status" value="1"/>
</dbReference>
<evidence type="ECO:0000313" key="4">
    <source>
        <dbReference type="Proteomes" id="UP000003875"/>
    </source>
</evidence>
<dbReference type="AlphaFoldDB" id="C0BV93"/>
<dbReference type="Gene3D" id="2.60.40.10">
    <property type="entry name" value="Immunoglobulins"/>
    <property type="match status" value="1"/>
</dbReference>
<feature type="transmembrane region" description="Helical" evidence="1">
    <location>
        <begin position="351"/>
        <end position="372"/>
    </location>
</feature>
<reference evidence="3 4" key="2">
    <citation type="submission" date="2009-02" db="EMBL/GenBank/DDBJ databases">
        <authorList>
            <person name="Fulton L."/>
            <person name="Clifton S."/>
            <person name="Fulton B."/>
            <person name="Xu J."/>
            <person name="Minx P."/>
            <person name="Pepin K.H."/>
            <person name="Johnson M."/>
            <person name="Bhonagiri V."/>
            <person name="Nash W.E."/>
            <person name="Mardis E.R."/>
            <person name="Wilson R.K."/>
        </authorList>
    </citation>
    <scope>NUCLEOTIDE SEQUENCE [LARGE SCALE GENOMIC DNA]</scope>
    <source>
        <strain evidence="3 4">DSM 20438</strain>
    </source>
</reference>
<sequence>MIFLVFIERTTEEGLAMKEHTIASRIVATCCAAAVACAAAICALTTRDAVAAPTDSASGSIAITYQRKSNDGADSNAGGASDSGAAGTGDFAIPGATFRLYKVGQVSSGANFEPVAPFTDSTAYPIDWSKVTGYDAQVYRDVANTLAGLIAANGASESAAVDSGETDKAGRLTFAGVEDGLYLVVSDSVKVEGAAGAAAVGGTADEDSYWQCASANMLVAMPQDGVSNGSRELAIEPKTECSTQLKPTLERTVRKVWNDRNDSDGKRPESITVKLLRDGVVFEEVKLNESNKWAHSWTGLSSAHQWAVVEASVPSGYTTLSDVEGDTTTITNTHTPPETPPAHTGSAVQSVAWMAAAICAAALVLLGVVRIARKREGEQ</sequence>
<reference evidence="3 4" key="1">
    <citation type="submission" date="2009-02" db="EMBL/GenBank/DDBJ databases">
        <title>Draft genome sequence of Bifidobacterium pseudocatenulatum (DSM 20438).</title>
        <authorList>
            <person name="Sudarsanam P."/>
            <person name="Ley R."/>
            <person name="Guruge J."/>
            <person name="Turnbaugh P.J."/>
            <person name="Mahowald M."/>
            <person name="Liep D."/>
            <person name="Gordon J."/>
        </authorList>
    </citation>
    <scope>NUCLEOTIDE SEQUENCE [LARGE SCALE GENOMIC DNA]</scope>
    <source>
        <strain evidence="3 4">DSM 20438</strain>
    </source>
</reference>
<dbReference type="SUPFAM" id="SSF49478">
    <property type="entry name" value="Cna protein B-type domain"/>
    <property type="match status" value="1"/>
</dbReference>
<evidence type="ECO:0000259" key="2">
    <source>
        <dbReference type="Pfam" id="PF05738"/>
    </source>
</evidence>
<evidence type="ECO:0000256" key="1">
    <source>
        <dbReference type="SAM" id="Phobius"/>
    </source>
</evidence>
<protein>
    <recommendedName>
        <fullName evidence="2">CNA-B domain-containing protein</fullName>
    </recommendedName>
</protein>
<dbReference type="InterPro" id="IPR008454">
    <property type="entry name" value="Collagen-bd_Cna-like_B-typ_dom"/>
</dbReference>
<evidence type="ECO:0000313" key="3">
    <source>
        <dbReference type="EMBL" id="EEG70067.1"/>
    </source>
</evidence>